<dbReference type="AlphaFoldDB" id="A0A4U5PK00"/>
<evidence type="ECO:0000313" key="2">
    <source>
        <dbReference type="EMBL" id="TKR96534.1"/>
    </source>
</evidence>
<keyword evidence="3" id="KW-1185">Reference proteome</keyword>
<name>A0A4U5PK00_STECR</name>
<evidence type="ECO:0000313" key="3">
    <source>
        <dbReference type="Proteomes" id="UP000298663"/>
    </source>
</evidence>
<protein>
    <recommendedName>
        <fullName evidence="4">Saposin B-type domain-containing protein</fullName>
    </recommendedName>
</protein>
<dbReference type="Proteomes" id="UP000298663">
    <property type="component" value="Unassembled WGS sequence"/>
</dbReference>
<organism evidence="2 3">
    <name type="scientific">Steinernema carpocapsae</name>
    <name type="common">Entomopathogenic nematode</name>
    <dbReference type="NCBI Taxonomy" id="34508"/>
    <lineage>
        <taxon>Eukaryota</taxon>
        <taxon>Metazoa</taxon>
        <taxon>Ecdysozoa</taxon>
        <taxon>Nematoda</taxon>
        <taxon>Chromadorea</taxon>
        <taxon>Rhabditida</taxon>
        <taxon>Tylenchina</taxon>
        <taxon>Panagrolaimomorpha</taxon>
        <taxon>Strongyloidoidea</taxon>
        <taxon>Steinernematidae</taxon>
        <taxon>Steinernema</taxon>
    </lineage>
</organism>
<feature type="chain" id="PRO_5020450012" description="Saposin B-type domain-containing protein" evidence="1">
    <location>
        <begin position="21"/>
        <end position="104"/>
    </location>
</feature>
<evidence type="ECO:0000256" key="1">
    <source>
        <dbReference type="SAM" id="SignalP"/>
    </source>
</evidence>
<keyword evidence="1" id="KW-0732">Signal</keyword>
<evidence type="ECO:0008006" key="4">
    <source>
        <dbReference type="Google" id="ProtNLM"/>
    </source>
</evidence>
<sequence length="104" mass="11474">MKIAKITIVVLLMLVNAITCRPHEKTEQHCKLRLLNFMLNACQNSVRVMSREEMAPVVQKCCIEDGLASLIIKPHPDSSDSDGTPTTIAFKTYRSNSSAASVVI</sequence>
<feature type="signal peptide" evidence="1">
    <location>
        <begin position="1"/>
        <end position="20"/>
    </location>
</feature>
<dbReference type="EMBL" id="AZBU02000002">
    <property type="protein sequence ID" value="TKR96534.1"/>
    <property type="molecule type" value="Genomic_DNA"/>
</dbReference>
<reference evidence="2 3" key="2">
    <citation type="journal article" date="2019" name="G3 (Bethesda)">
        <title>Hybrid Assembly of the Genome of the Entomopathogenic Nematode Steinernema carpocapsae Identifies the X-Chromosome.</title>
        <authorList>
            <person name="Serra L."/>
            <person name="Macchietto M."/>
            <person name="Macias-Munoz A."/>
            <person name="McGill C.J."/>
            <person name="Rodriguez I.M."/>
            <person name="Rodriguez B."/>
            <person name="Murad R."/>
            <person name="Mortazavi A."/>
        </authorList>
    </citation>
    <scope>NUCLEOTIDE SEQUENCE [LARGE SCALE GENOMIC DNA]</scope>
    <source>
        <strain evidence="2 3">ALL</strain>
    </source>
</reference>
<gene>
    <name evidence="2" type="ORF">L596_010537</name>
</gene>
<comment type="caution">
    <text evidence="2">The sequence shown here is derived from an EMBL/GenBank/DDBJ whole genome shotgun (WGS) entry which is preliminary data.</text>
</comment>
<proteinExistence type="predicted"/>
<accession>A0A4U5PK00</accession>
<reference evidence="2 3" key="1">
    <citation type="journal article" date="2015" name="Genome Biol.">
        <title>Comparative genomics of Steinernema reveals deeply conserved gene regulatory networks.</title>
        <authorList>
            <person name="Dillman A.R."/>
            <person name="Macchietto M."/>
            <person name="Porter C.F."/>
            <person name="Rogers A."/>
            <person name="Williams B."/>
            <person name="Antoshechkin I."/>
            <person name="Lee M.M."/>
            <person name="Goodwin Z."/>
            <person name="Lu X."/>
            <person name="Lewis E.E."/>
            <person name="Goodrich-Blair H."/>
            <person name="Stock S.P."/>
            <person name="Adams B.J."/>
            <person name="Sternberg P.W."/>
            <person name="Mortazavi A."/>
        </authorList>
    </citation>
    <scope>NUCLEOTIDE SEQUENCE [LARGE SCALE GENOMIC DNA]</scope>
    <source>
        <strain evidence="2 3">ALL</strain>
    </source>
</reference>